<reference evidence="2 3" key="2">
    <citation type="submission" date="2019-09" db="EMBL/GenBank/DDBJ databases">
        <authorList>
            <person name="Jin C."/>
        </authorList>
    </citation>
    <scope>NUCLEOTIDE SEQUENCE [LARGE SCALE GENOMIC DNA]</scope>
    <source>
        <strain evidence="2 3">BN140002</strain>
    </source>
</reference>
<comment type="caution">
    <text evidence="2">The sequence shown here is derived from an EMBL/GenBank/DDBJ whole genome shotgun (WGS) entry which is preliminary data.</text>
</comment>
<feature type="signal peptide" evidence="1">
    <location>
        <begin position="1"/>
        <end position="25"/>
    </location>
</feature>
<evidence type="ECO:0000313" key="2">
    <source>
        <dbReference type="EMBL" id="KAA2236423.1"/>
    </source>
</evidence>
<name>A0A5B2VA81_9HYPH</name>
<proteinExistence type="predicted"/>
<keyword evidence="1" id="KW-0732">Signal</keyword>
<dbReference type="Proteomes" id="UP000323142">
    <property type="component" value="Unassembled WGS sequence"/>
</dbReference>
<keyword evidence="3" id="KW-1185">Reference proteome</keyword>
<feature type="chain" id="PRO_5023140006" evidence="1">
    <location>
        <begin position="26"/>
        <end position="269"/>
    </location>
</feature>
<dbReference type="RefSeq" id="WP_149818891.1">
    <property type="nucleotide sequence ID" value="NZ_VUOA01000027.1"/>
</dbReference>
<evidence type="ECO:0000313" key="3">
    <source>
        <dbReference type="Proteomes" id="UP000323142"/>
    </source>
</evidence>
<dbReference type="EMBL" id="VUOA01000027">
    <property type="protein sequence ID" value="KAA2236423.1"/>
    <property type="molecule type" value="Genomic_DNA"/>
</dbReference>
<organism evidence="2 3">
    <name type="scientific">Salinarimonas soli</name>
    <dbReference type="NCBI Taxonomy" id="1638099"/>
    <lineage>
        <taxon>Bacteria</taxon>
        <taxon>Pseudomonadati</taxon>
        <taxon>Pseudomonadota</taxon>
        <taxon>Alphaproteobacteria</taxon>
        <taxon>Hyphomicrobiales</taxon>
        <taxon>Salinarimonadaceae</taxon>
        <taxon>Salinarimonas</taxon>
    </lineage>
</organism>
<protein>
    <submittedName>
        <fullName evidence="2">Uncharacterized protein</fullName>
    </submittedName>
</protein>
<reference evidence="2 3" key="1">
    <citation type="submission" date="2019-09" db="EMBL/GenBank/DDBJ databases">
        <title>Salinarimonas rosea gen. nov., sp. nov., a new member of the a-2 subgroup of the Proteobacteria.</title>
        <authorList>
            <person name="Liu J."/>
        </authorList>
    </citation>
    <scope>NUCLEOTIDE SEQUENCE [LARGE SCALE GENOMIC DNA]</scope>
    <source>
        <strain evidence="2 3">BN140002</strain>
    </source>
</reference>
<sequence>MTAQRLNLILTVCAIAAITPVVALAADSWISVDKLDATIKFFKGDYSQVQPSANCSRPQTRVETMICRSSFLRKADLLSNIAQIYQRENATKIELDHKKFKGALPNRCRTEQCVYDVFASNTNYGLGSMSPYSEEWEEPDEKPDWALSSDASLLAYGMKESGKIASLNCGENKIVEFRAELPSPRGEKLKDGIKSRLAVSWKGGEQILEGTVREGDGYFFEASLPTSAKLVLALRQGQGLTLSRSGESVQLPPIRERALMQKFTSACSS</sequence>
<evidence type="ECO:0000256" key="1">
    <source>
        <dbReference type="SAM" id="SignalP"/>
    </source>
</evidence>
<dbReference type="AlphaFoldDB" id="A0A5B2VA81"/>
<gene>
    <name evidence="2" type="ORF">F0L46_14875</name>
</gene>
<accession>A0A5B2VA81</accession>